<dbReference type="GO" id="GO:0006508">
    <property type="term" value="P:proteolysis"/>
    <property type="evidence" value="ECO:0000318"/>
    <property type="project" value="GO_Central"/>
</dbReference>
<dbReference type="Ensembl" id="ENSOANT00000019370.2">
    <property type="protein sequence ID" value="ENSOANP00000019367.2"/>
    <property type="gene ID" value="ENSOANG00000012323.3"/>
</dbReference>
<dbReference type="PRINTS" id="PR00704">
    <property type="entry name" value="CALPAIN"/>
</dbReference>
<dbReference type="InterPro" id="IPR033883">
    <property type="entry name" value="C2_III"/>
</dbReference>
<dbReference type="GO" id="GO:0097050">
    <property type="term" value="P:type B pancreatic cell apoptotic process"/>
    <property type="evidence" value="ECO:0007669"/>
    <property type="project" value="Ensembl"/>
</dbReference>
<dbReference type="eggNOG" id="KOG0045">
    <property type="taxonomic scope" value="Eukaryota"/>
</dbReference>
<comment type="function">
    <text evidence="6">Calcium-regulated non-lysosomal thiol-protease which catalyzes limited proteolysis of substrates involved in cytoskeletal remodeling and signal transduction. May play a role in insulin-stimulated glucose uptake.</text>
</comment>
<dbReference type="FunFam" id="2.60.120.380:FF:000006">
    <property type="entry name" value="Calpain 10"/>
    <property type="match status" value="1"/>
</dbReference>
<feature type="active site" evidence="9 10">
    <location>
        <position position="298"/>
    </location>
</feature>
<dbReference type="GO" id="GO:0005737">
    <property type="term" value="C:cytoplasm"/>
    <property type="evidence" value="ECO:0000318"/>
    <property type="project" value="GO_Central"/>
</dbReference>
<dbReference type="Pfam" id="PF00648">
    <property type="entry name" value="Peptidase_C2"/>
    <property type="match status" value="1"/>
</dbReference>
<evidence type="ECO:0000256" key="8">
    <source>
        <dbReference type="ARBA" id="ARBA00075524"/>
    </source>
</evidence>
<dbReference type="Bgee" id="ENSOANG00000012323">
    <property type="expression patterns" value="Expressed in testis and 7 other cell types or tissues"/>
</dbReference>
<dbReference type="PANTHER" id="PTHR10183">
    <property type="entry name" value="CALPAIN"/>
    <property type="match status" value="1"/>
</dbReference>
<feature type="region of interest" description="Disordered" evidence="11">
    <location>
        <begin position="705"/>
        <end position="742"/>
    </location>
</feature>
<keyword evidence="2 10" id="KW-0645">Protease</keyword>
<evidence type="ECO:0000256" key="7">
    <source>
        <dbReference type="ARBA" id="ARBA00071002"/>
    </source>
</evidence>
<proteinExistence type="inferred from homology"/>
<dbReference type="FunCoup" id="F7FGE5">
    <property type="interactions" value="841"/>
</dbReference>
<evidence type="ECO:0000256" key="10">
    <source>
        <dbReference type="PROSITE-ProRule" id="PRU00239"/>
    </source>
</evidence>
<dbReference type="InterPro" id="IPR022682">
    <property type="entry name" value="Calpain_domain_III"/>
</dbReference>
<dbReference type="CDD" id="cd00044">
    <property type="entry name" value="CysPc"/>
    <property type="match status" value="1"/>
</dbReference>
<evidence type="ECO:0000256" key="1">
    <source>
        <dbReference type="ARBA" id="ARBA00007623"/>
    </source>
</evidence>
<keyword evidence="5 10" id="KW-0788">Thiol protease</keyword>
<dbReference type="GO" id="GO:0004198">
    <property type="term" value="F:calcium-dependent cysteine-type endopeptidase activity"/>
    <property type="evidence" value="ECO:0000318"/>
    <property type="project" value="GO_Central"/>
</dbReference>
<dbReference type="GO" id="GO:0046326">
    <property type="term" value="P:positive regulation of D-glucose import"/>
    <property type="evidence" value="ECO:0007669"/>
    <property type="project" value="Ensembl"/>
</dbReference>
<dbReference type="SMART" id="SM00230">
    <property type="entry name" value="CysPc"/>
    <property type="match status" value="1"/>
</dbReference>
<dbReference type="InterPro" id="IPR000169">
    <property type="entry name" value="Pept_cys_AS"/>
</dbReference>
<evidence type="ECO:0000313" key="14">
    <source>
        <dbReference type="Proteomes" id="UP000002279"/>
    </source>
</evidence>
<dbReference type="InterPro" id="IPR022683">
    <property type="entry name" value="Calpain_III"/>
</dbReference>
<dbReference type="Proteomes" id="UP000002279">
    <property type="component" value="Chromosome 1"/>
</dbReference>
<keyword evidence="4 10" id="KW-0378">Hydrolase</keyword>
<dbReference type="InterPro" id="IPR038765">
    <property type="entry name" value="Papain-like_cys_pep_sf"/>
</dbReference>
<reference evidence="13" key="3">
    <citation type="submission" date="2025-09" db="UniProtKB">
        <authorList>
            <consortium name="Ensembl"/>
        </authorList>
    </citation>
    <scope>IDENTIFICATION</scope>
    <source>
        <strain evidence="13">Glennie</strain>
    </source>
</reference>
<name>F7FGE5_ORNAN</name>
<dbReference type="FunFam" id="2.60.120.380:FF:000010">
    <property type="entry name" value="Calpain 10"/>
    <property type="match status" value="1"/>
</dbReference>
<organism evidence="13 14">
    <name type="scientific">Ornithorhynchus anatinus</name>
    <name type="common">Duckbill platypus</name>
    <dbReference type="NCBI Taxonomy" id="9258"/>
    <lineage>
        <taxon>Eukaryota</taxon>
        <taxon>Metazoa</taxon>
        <taxon>Chordata</taxon>
        <taxon>Craniata</taxon>
        <taxon>Vertebrata</taxon>
        <taxon>Euteleostomi</taxon>
        <taxon>Mammalia</taxon>
        <taxon>Monotremata</taxon>
        <taxon>Ornithorhynchidae</taxon>
        <taxon>Ornithorhynchus</taxon>
    </lineage>
</organism>
<keyword evidence="3" id="KW-0677">Repeat</keyword>
<feature type="active site" evidence="9 10">
    <location>
        <position position="108"/>
    </location>
</feature>
<dbReference type="GeneTree" id="ENSGT00940000159706"/>
<dbReference type="OMA" id="ECALSCS"/>
<evidence type="ECO:0000256" key="4">
    <source>
        <dbReference type="ARBA" id="ARBA00022801"/>
    </source>
</evidence>
<reference evidence="13" key="2">
    <citation type="submission" date="2025-08" db="UniProtKB">
        <authorList>
            <consortium name="Ensembl"/>
        </authorList>
    </citation>
    <scope>IDENTIFICATION</scope>
    <source>
        <strain evidence="13">Glennie</strain>
    </source>
</reference>
<sequence>MLKMPTDGREPFTERQFFKDATFPACDSSIFFNFSTPLAQFRGDISWLRPQISQVQEGEETHRTSVLPTRCCWIGLQPEPNREICSNPRLFPENPREGQVKQGILGDCWFLCACAALQKSKHLLDQVIVPGQPSWSDQAYRGRFTCRVWRFGQWTEVTVDDRLPCLGGRLCFSQCQAEDVFWLPLLEKAYAKLHGSYEHLWAGQVADALVDLTGGLAERWTLKETGRSGEKPSGRSSSEKTVFQRLLHLKDQCVISCSVLSSRQGASDLGEFHAFIVSDVRDVCSDSGGRLLLLRIQNPWGRRCWQGAWREGGEGWNRLDSKLASELLSMVQEGEFWVEEEEFVREFDEVTVGYPVTEEGCLQSLYSERAFRHTQKLSGAWVAGQSAGGCRNNSSFPSNPKFWLRVSEPSEVCVALLQRPRRYRTDWAGRIRAPDGVGEGRNREGLPGKEYRAVGLHVWKVEKKRFNLARTLSAPPVAGTACHAYDREVHLRCEFSPGYYLVVPSAFRKDAAAQFLLRVFSTGRVSLSELKLARDSGLAREEVPAGEWETVQLEGSWRSGQTAGGSRNFPSFPSNPCFPLCVAPGPGAQRVQVTLRQHCQDRCHPIGFHIFQVPGSGGRTSEASPWLRGEPLLSCVPHCYDQEVSQLCRLAPGNYGIVPSTYLPDLEGDFTLTIATKIDRKPIKSQETLGQVVQEVSFRAVMKSSARGLRPAAESPGRSRFRDGQQVPVNPNPQEFQRGQEK</sequence>
<dbReference type="GO" id="GO:0005829">
    <property type="term" value="C:cytosol"/>
    <property type="evidence" value="ECO:0007669"/>
    <property type="project" value="Ensembl"/>
</dbReference>
<evidence type="ECO:0000256" key="6">
    <source>
        <dbReference type="ARBA" id="ARBA00053504"/>
    </source>
</evidence>
<evidence type="ECO:0000313" key="13">
    <source>
        <dbReference type="Ensembl" id="ENSOANP00000019367.2"/>
    </source>
</evidence>
<dbReference type="SUPFAM" id="SSF49758">
    <property type="entry name" value="Calpain large subunit, middle domain (domain III)"/>
    <property type="match status" value="2"/>
</dbReference>
<feature type="active site" evidence="9 10">
    <location>
        <position position="273"/>
    </location>
</feature>
<dbReference type="PANTHER" id="PTHR10183:SF30">
    <property type="entry name" value="CALPAIN-10"/>
    <property type="match status" value="1"/>
</dbReference>
<evidence type="ECO:0000256" key="2">
    <source>
        <dbReference type="ARBA" id="ARBA00022670"/>
    </source>
</evidence>
<dbReference type="GO" id="GO:0005739">
    <property type="term" value="C:mitochondrion"/>
    <property type="evidence" value="ECO:0007669"/>
    <property type="project" value="Ensembl"/>
</dbReference>
<feature type="domain" description="Calpain catalytic" evidence="12">
    <location>
        <begin position="17"/>
        <end position="352"/>
    </location>
</feature>
<gene>
    <name evidence="13" type="primary">CAPN10</name>
</gene>
<evidence type="ECO:0000256" key="9">
    <source>
        <dbReference type="PIRSR" id="PIRSR622684-1"/>
    </source>
</evidence>
<dbReference type="AlphaFoldDB" id="F7FGE5"/>
<dbReference type="SMART" id="SM00720">
    <property type="entry name" value="calpain_III"/>
    <property type="match status" value="2"/>
</dbReference>
<dbReference type="Gene3D" id="3.90.70.10">
    <property type="entry name" value="Cysteine proteinases"/>
    <property type="match status" value="1"/>
</dbReference>
<dbReference type="InterPro" id="IPR022684">
    <property type="entry name" value="Calpain_cysteine_protease"/>
</dbReference>
<dbReference type="SUPFAM" id="SSF54001">
    <property type="entry name" value="Cysteine proteinases"/>
    <property type="match status" value="1"/>
</dbReference>
<dbReference type="InParanoid" id="F7FGE5"/>
<dbReference type="GO" id="GO:0032024">
    <property type="term" value="P:positive regulation of insulin secretion"/>
    <property type="evidence" value="ECO:0007669"/>
    <property type="project" value="Ensembl"/>
</dbReference>
<dbReference type="InterPro" id="IPR036213">
    <property type="entry name" value="Calpain_III_sf"/>
</dbReference>
<dbReference type="Gene3D" id="2.60.120.380">
    <property type="match status" value="2"/>
</dbReference>
<dbReference type="HOGENOM" id="CLU_010982_3_1_1"/>
<dbReference type="STRING" id="9258.ENSOANP00000019367"/>
<feature type="compositionally biased region" description="Polar residues" evidence="11">
    <location>
        <begin position="727"/>
        <end position="742"/>
    </location>
</feature>
<protein>
    <recommendedName>
        <fullName evidence="7">Calpain-10</fullName>
    </recommendedName>
    <alternativeName>
        <fullName evidence="8">Calcium-activated neutral proteinase 10</fullName>
    </alternativeName>
</protein>
<dbReference type="PROSITE" id="PS50203">
    <property type="entry name" value="CALPAIN_CAT"/>
    <property type="match status" value="1"/>
</dbReference>
<dbReference type="InterPro" id="IPR001300">
    <property type="entry name" value="Peptidase_C2_calpain_cat"/>
</dbReference>
<reference evidence="13 14" key="1">
    <citation type="journal article" date="2008" name="Nature">
        <title>Genome analysis of the platypus reveals unique signatures of evolution.</title>
        <authorList>
            <person name="Warren W.C."/>
            <person name="Hillier L.W."/>
            <person name="Marshall Graves J.A."/>
            <person name="Birney E."/>
            <person name="Ponting C.P."/>
            <person name="Grutzner F."/>
            <person name="Belov K."/>
            <person name="Miller W."/>
            <person name="Clarke L."/>
            <person name="Chinwalla A.T."/>
            <person name="Yang S.P."/>
            <person name="Heger A."/>
            <person name="Locke D.P."/>
            <person name="Miethke P."/>
            <person name="Waters P.D."/>
            <person name="Veyrunes F."/>
            <person name="Fulton L."/>
            <person name="Fulton B."/>
            <person name="Graves T."/>
            <person name="Wallis J."/>
            <person name="Puente X.S."/>
            <person name="Lopez-Otin C."/>
            <person name="Ordonez G.R."/>
            <person name="Eichler E.E."/>
            <person name="Chen L."/>
            <person name="Cheng Z."/>
            <person name="Deakin J.E."/>
            <person name="Alsop A."/>
            <person name="Thompson K."/>
            <person name="Kirby P."/>
            <person name="Papenfuss A.T."/>
            <person name="Wakefield M.J."/>
            <person name="Olender T."/>
            <person name="Lancet D."/>
            <person name="Huttley G.A."/>
            <person name="Smit A.F."/>
            <person name="Pask A."/>
            <person name="Temple-Smith P."/>
            <person name="Batzer M.A."/>
            <person name="Walker J.A."/>
            <person name="Konkel M.K."/>
            <person name="Harris R.S."/>
            <person name="Whittington C.M."/>
            <person name="Wong E.S."/>
            <person name="Gemmell N.J."/>
            <person name="Buschiazzo E."/>
            <person name="Vargas Jentzsch I.M."/>
            <person name="Merkel A."/>
            <person name="Schmitz J."/>
            <person name="Zemann A."/>
            <person name="Churakov G."/>
            <person name="Kriegs J.O."/>
            <person name="Brosius J."/>
            <person name="Murchison E.P."/>
            <person name="Sachidanandam R."/>
            <person name="Smith C."/>
            <person name="Hannon G.J."/>
            <person name="Tsend-Ayush E."/>
            <person name="McMillan D."/>
            <person name="Attenborough R."/>
            <person name="Rens W."/>
            <person name="Ferguson-Smith M."/>
            <person name="Lefevre C.M."/>
            <person name="Sharp J.A."/>
            <person name="Nicholas K.R."/>
            <person name="Ray D.A."/>
            <person name="Kube M."/>
            <person name="Reinhardt R."/>
            <person name="Pringle T.H."/>
            <person name="Taylor J."/>
            <person name="Jones R.C."/>
            <person name="Nixon B."/>
            <person name="Dacheux J.L."/>
            <person name="Niwa H."/>
            <person name="Sekita Y."/>
            <person name="Huang X."/>
            <person name="Stark A."/>
            <person name="Kheradpour P."/>
            <person name="Kellis M."/>
            <person name="Flicek P."/>
            <person name="Chen Y."/>
            <person name="Webber C."/>
            <person name="Hardison R."/>
            <person name="Nelson J."/>
            <person name="Hallsworth-Pepin K."/>
            <person name="Delehaunty K."/>
            <person name="Markovic C."/>
            <person name="Minx P."/>
            <person name="Feng Y."/>
            <person name="Kremitzki C."/>
            <person name="Mitreva M."/>
            <person name="Glasscock J."/>
            <person name="Wylie T."/>
            <person name="Wohldmann P."/>
            <person name="Thiru P."/>
            <person name="Nhan M.N."/>
            <person name="Pohl C.S."/>
            <person name="Smith S.M."/>
            <person name="Hou S."/>
            <person name="Nefedov M."/>
            <person name="de Jong P.J."/>
            <person name="Renfree M.B."/>
            <person name="Mardis E.R."/>
            <person name="Wilson R.K."/>
        </authorList>
    </citation>
    <scope>NUCLEOTIDE SEQUENCE [LARGE SCALE GENOMIC DNA]</scope>
    <source>
        <strain evidence="13 14">Glennie</strain>
    </source>
</reference>
<keyword evidence="14" id="KW-1185">Reference proteome</keyword>
<accession>F7FGE5</accession>
<evidence type="ECO:0000256" key="11">
    <source>
        <dbReference type="SAM" id="MobiDB-lite"/>
    </source>
</evidence>
<dbReference type="FunFam" id="3.90.70.10:FF:000073">
    <property type="entry name" value="Calpain 10"/>
    <property type="match status" value="1"/>
</dbReference>
<dbReference type="Pfam" id="PF01067">
    <property type="entry name" value="Calpain_III"/>
    <property type="match status" value="2"/>
</dbReference>
<comment type="similarity">
    <text evidence="1">Belongs to the peptidase C2 family.</text>
</comment>
<dbReference type="CDD" id="cd00214">
    <property type="entry name" value="Calpain_III"/>
    <property type="match status" value="2"/>
</dbReference>
<dbReference type="GO" id="GO:0032869">
    <property type="term" value="P:cellular response to insulin stimulus"/>
    <property type="evidence" value="ECO:0007669"/>
    <property type="project" value="Ensembl"/>
</dbReference>
<evidence type="ECO:0000256" key="3">
    <source>
        <dbReference type="ARBA" id="ARBA00022737"/>
    </source>
</evidence>
<dbReference type="PROSITE" id="PS00139">
    <property type="entry name" value="THIOL_PROTEASE_CYS"/>
    <property type="match status" value="1"/>
</dbReference>
<evidence type="ECO:0000259" key="12">
    <source>
        <dbReference type="PROSITE" id="PS50203"/>
    </source>
</evidence>
<evidence type="ECO:0000256" key="5">
    <source>
        <dbReference type="ARBA" id="ARBA00022807"/>
    </source>
</evidence>